<gene>
    <name evidence="1" type="ORF">HNP87_001820</name>
</gene>
<comment type="caution">
    <text evidence="1">The sequence shown here is derived from an EMBL/GenBank/DDBJ whole genome shotgun (WGS) entry which is preliminary data.</text>
</comment>
<organism evidence="1 2">
    <name type="scientific">Methanococcus maripaludis</name>
    <name type="common">Methanococcus deltae</name>
    <dbReference type="NCBI Taxonomy" id="39152"/>
    <lineage>
        <taxon>Archaea</taxon>
        <taxon>Methanobacteriati</taxon>
        <taxon>Methanobacteriota</taxon>
        <taxon>Methanomada group</taxon>
        <taxon>Methanococci</taxon>
        <taxon>Methanococcales</taxon>
        <taxon>Methanococcaceae</taxon>
        <taxon>Methanococcus</taxon>
    </lineage>
</organism>
<dbReference type="AlphaFoldDB" id="A0A7J9NL51"/>
<accession>A0A7J9NL51</accession>
<evidence type="ECO:0000313" key="2">
    <source>
        <dbReference type="Proteomes" id="UP000563838"/>
    </source>
</evidence>
<dbReference type="Proteomes" id="UP000563838">
    <property type="component" value="Unassembled WGS sequence"/>
</dbReference>
<sequence>MWIYSNDDTIVILNFWGYNNHDIIKTDATAIKGR</sequence>
<dbReference type="EMBL" id="JACDUI010000003">
    <property type="protein sequence ID" value="MBA2841271.1"/>
    <property type="molecule type" value="Genomic_DNA"/>
</dbReference>
<evidence type="ECO:0000313" key="1">
    <source>
        <dbReference type="EMBL" id="MBA2841271.1"/>
    </source>
</evidence>
<reference evidence="1 2" key="1">
    <citation type="submission" date="2020-07" db="EMBL/GenBank/DDBJ databases">
        <title>Genomic Encyclopedia of Type Strains, Phase IV (KMG-V): Genome sequencing to study the core and pangenomes of soil and plant-associated prokaryotes.</title>
        <authorList>
            <person name="Whitman W."/>
        </authorList>
    </citation>
    <scope>NUCLEOTIDE SEQUENCE [LARGE SCALE GENOMIC DNA]</scope>
    <source>
        <strain evidence="1 2">A4</strain>
    </source>
</reference>
<proteinExistence type="predicted"/>
<protein>
    <submittedName>
        <fullName evidence="1">Uncharacterized protein</fullName>
    </submittedName>
</protein>
<name>A0A7J9NL51_METMI</name>